<protein>
    <submittedName>
        <fullName evidence="1">Uncharacterized protein</fullName>
    </submittedName>
</protein>
<sequence length="114" mass="12463">MATESGVKGPSSSSSNAGESYIGSFISLISKYEIRYEGVLYFLNVQDSTIGLKNVRSYGTEGRRKDGPQVPPSDKVYEYILFRGNDIKDLQVKSPSSSSKPEEKICSDPAPMSI</sequence>
<accession>A0ACB9LUE4</accession>
<organism evidence="1 2">
    <name type="scientific">Bauhinia variegata</name>
    <name type="common">Purple orchid tree</name>
    <name type="synonym">Phanera variegata</name>
    <dbReference type="NCBI Taxonomy" id="167791"/>
    <lineage>
        <taxon>Eukaryota</taxon>
        <taxon>Viridiplantae</taxon>
        <taxon>Streptophyta</taxon>
        <taxon>Embryophyta</taxon>
        <taxon>Tracheophyta</taxon>
        <taxon>Spermatophyta</taxon>
        <taxon>Magnoliopsida</taxon>
        <taxon>eudicotyledons</taxon>
        <taxon>Gunneridae</taxon>
        <taxon>Pentapetalae</taxon>
        <taxon>rosids</taxon>
        <taxon>fabids</taxon>
        <taxon>Fabales</taxon>
        <taxon>Fabaceae</taxon>
        <taxon>Cercidoideae</taxon>
        <taxon>Cercideae</taxon>
        <taxon>Bauhiniinae</taxon>
        <taxon>Bauhinia</taxon>
    </lineage>
</organism>
<name>A0ACB9LUE4_BAUVA</name>
<dbReference type="EMBL" id="CM039436">
    <property type="protein sequence ID" value="KAI4314607.1"/>
    <property type="molecule type" value="Genomic_DNA"/>
</dbReference>
<evidence type="ECO:0000313" key="1">
    <source>
        <dbReference type="EMBL" id="KAI4314607.1"/>
    </source>
</evidence>
<comment type="caution">
    <text evidence="1">The sequence shown here is derived from an EMBL/GenBank/DDBJ whole genome shotgun (WGS) entry which is preliminary data.</text>
</comment>
<reference evidence="1 2" key="1">
    <citation type="journal article" date="2022" name="DNA Res.">
        <title>Chromosomal-level genome assembly of the orchid tree Bauhinia variegata (Leguminosae; Cercidoideae) supports the allotetraploid origin hypothesis of Bauhinia.</title>
        <authorList>
            <person name="Zhong Y."/>
            <person name="Chen Y."/>
            <person name="Zheng D."/>
            <person name="Pang J."/>
            <person name="Liu Y."/>
            <person name="Luo S."/>
            <person name="Meng S."/>
            <person name="Qian L."/>
            <person name="Wei D."/>
            <person name="Dai S."/>
            <person name="Zhou R."/>
        </authorList>
    </citation>
    <scope>NUCLEOTIDE SEQUENCE [LARGE SCALE GENOMIC DNA]</scope>
    <source>
        <strain evidence="1">BV-YZ2020</strain>
    </source>
</reference>
<proteinExistence type="predicted"/>
<dbReference type="Proteomes" id="UP000828941">
    <property type="component" value="Chromosome 11"/>
</dbReference>
<evidence type="ECO:0000313" key="2">
    <source>
        <dbReference type="Proteomes" id="UP000828941"/>
    </source>
</evidence>
<keyword evidence="2" id="KW-1185">Reference proteome</keyword>
<gene>
    <name evidence="1" type="ORF">L6164_027495</name>
</gene>